<reference evidence="1" key="1">
    <citation type="submission" date="2016-10" db="EMBL/GenBank/DDBJ databases">
        <title>Sequence of Gallionella enrichment culture.</title>
        <authorList>
            <person name="Poehlein A."/>
            <person name="Muehling M."/>
            <person name="Daniel R."/>
        </authorList>
    </citation>
    <scope>NUCLEOTIDE SEQUENCE</scope>
</reference>
<gene>
    <name evidence="1" type="ORF">GALL_168960</name>
</gene>
<comment type="caution">
    <text evidence="1">The sequence shown here is derived from an EMBL/GenBank/DDBJ whole genome shotgun (WGS) entry which is preliminary data.</text>
</comment>
<dbReference type="AlphaFoldDB" id="A0A1J5RZ11"/>
<dbReference type="EMBL" id="MLJW01000088">
    <property type="protein sequence ID" value="OIR01098.1"/>
    <property type="molecule type" value="Genomic_DNA"/>
</dbReference>
<evidence type="ECO:0000313" key="1">
    <source>
        <dbReference type="EMBL" id="OIR01098.1"/>
    </source>
</evidence>
<accession>A0A1J5RZ11</accession>
<proteinExistence type="predicted"/>
<dbReference type="InterPro" id="IPR047706">
    <property type="entry name" value="BCAM0308-like"/>
</dbReference>
<name>A0A1J5RZ11_9ZZZZ</name>
<sequence>MKHATTSDGYHQIQRHDGIFQERVHDAYKIKGKLLEPTVCPQCGAVFHAGRWQWMQAPANAHKVTCPACHRMHDHYPAGYLTLRGEFFLAHRDEIMRLARNHEADERANHPLNRIMDVEEKDGATLVTTTDIHLARGIGEALHHAYQGELSYHYNPEQNLLRVSWSH</sequence>
<dbReference type="NCBIfam" id="NF040826">
    <property type="entry name" value="lxa_BCAM0308"/>
    <property type="match status" value="1"/>
</dbReference>
<organism evidence="1">
    <name type="scientific">mine drainage metagenome</name>
    <dbReference type="NCBI Taxonomy" id="410659"/>
    <lineage>
        <taxon>unclassified sequences</taxon>
        <taxon>metagenomes</taxon>
        <taxon>ecological metagenomes</taxon>
    </lineage>
</organism>
<protein>
    <submittedName>
        <fullName evidence="1">NMD3 family protein</fullName>
    </submittedName>
</protein>